<proteinExistence type="predicted"/>
<gene>
    <name evidence="2" type="ORF">DFR38_11024</name>
</gene>
<name>A0A318JCE2_9NEIS</name>
<dbReference type="OrthoDB" id="9925316at2"/>
<protein>
    <submittedName>
        <fullName evidence="2">Uncharacterized protein</fullName>
    </submittedName>
</protein>
<accession>A0A318JCE2</accession>
<feature type="compositionally biased region" description="Polar residues" evidence="1">
    <location>
        <begin position="62"/>
        <end position="72"/>
    </location>
</feature>
<comment type="caution">
    <text evidence="2">The sequence shown here is derived from an EMBL/GenBank/DDBJ whole genome shotgun (WGS) entry which is preliminary data.</text>
</comment>
<evidence type="ECO:0000313" key="3">
    <source>
        <dbReference type="Proteomes" id="UP000248395"/>
    </source>
</evidence>
<evidence type="ECO:0000256" key="1">
    <source>
        <dbReference type="SAM" id="MobiDB-lite"/>
    </source>
</evidence>
<dbReference type="Proteomes" id="UP000248395">
    <property type="component" value="Unassembled WGS sequence"/>
</dbReference>
<feature type="compositionally biased region" description="Polar residues" evidence="1">
    <location>
        <begin position="1"/>
        <end position="12"/>
    </location>
</feature>
<dbReference type="RefSeq" id="WP_059284466.1">
    <property type="nucleotide sequence ID" value="NZ_LNQU01000002.1"/>
</dbReference>
<reference evidence="2 3" key="1">
    <citation type="submission" date="2018-05" db="EMBL/GenBank/DDBJ databases">
        <title>Genomic Encyclopedia of Type Strains, Phase IV (KMG-IV): sequencing the most valuable type-strain genomes for metagenomic binning, comparative biology and taxonomic classification.</title>
        <authorList>
            <person name="Goeker M."/>
        </authorList>
    </citation>
    <scope>NUCLEOTIDE SEQUENCE [LARGE SCALE GENOMIC DNA]</scope>
    <source>
        <strain evidence="2 3">DSM 25134</strain>
    </source>
</reference>
<dbReference type="AlphaFoldDB" id="A0A318JCE2"/>
<sequence length="72" mass="7650">MSNFNDKQQNQKPADADKNKSTSTIKQPAPAFAEKTGQTAPRTDPGKPAAPKEVGSMHDAKQGSNATTKPKQ</sequence>
<evidence type="ECO:0000313" key="2">
    <source>
        <dbReference type="EMBL" id="PXX45926.1"/>
    </source>
</evidence>
<feature type="region of interest" description="Disordered" evidence="1">
    <location>
        <begin position="1"/>
        <end position="72"/>
    </location>
</feature>
<dbReference type="EMBL" id="QJKC01000010">
    <property type="protein sequence ID" value="PXX45926.1"/>
    <property type="molecule type" value="Genomic_DNA"/>
</dbReference>
<organism evidence="2 3">
    <name type="scientific">Aquitalea magnusonii</name>
    <dbReference type="NCBI Taxonomy" id="332411"/>
    <lineage>
        <taxon>Bacteria</taxon>
        <taxon>Pseudomonadati</taxon>
        <taxon>Pseudomonadota</taxon>
        <taxon>Betaproteobacteria</taxon>
        <taxon>Neisseriales</taxon>
        <taxon>Chromobacteriaceae</taxon>
        <taxon>Aquitalea</taxon>
    </lineage>
</organism>
<keyword evidence="3" id="KW-1185">Reference proteome</keyword>